<dbReference type="AlphaFoldDB" id="A0A7R7FRZ7"/>
<gene>
    <name evidence="1" type="ORF">GEOBRER4_n1148</name>
</gene>
<protein>
    <submittedName>
        <fullName evidence="1">Uncharacterized protein</fullName>
    </submittedName>
</protein>
<keyword evidence="2" id="KW-1185">Reference proteome</keyword>
<accession>A0A7R7FRZ7</accession>
<name>A0A7R7FRZ7_9BACT</name>
<sequence length="43" mass="4793">MCIFSTAATGDTTAAKGVVDVKYDRNFSILQQKMELQSFWYAG</sequence>
<evidence type="ECO:0000313" key="2">
    <source>
        <dbReference type="Proteomes" id="UP000515472"/>
    </source>
</evidence>
<dbReference type="Proteomes" id="UP000515472">
    <property type="component" value="Chromosome"/>
</dbReference>
<organism evidence="1 2">
    <name type="scientific">Citrifermentans bremense</name>
    <dbReference type="NCBI Taxonomy" id="60035"/>
    <lineage>
        <taxon>Bacteria</taxon>
        <taxon>Pseudomonadati</taxon>
        <taxon>Thermodesulfobacteriota</taxon>
        <taxon>Desulfuromonadia</taxon>
        <taxon>Geobacterales</taxon>
        <taxon>Geobacteraceae</taxon>
        <taxon>Citrifermentans</taxon>
    </lineage>
</organism>
<evidence type="ECO:0000313" key="1">
    <source>
        <dbReference type="EMBL" id="BCO11255.1"/>
    </source>
</evidence>
<dbReference type="EMBL" id="AP023213">
    <property type="protein sequence ID" value="BCO11255.1"/>
    <property type="molecule type" value="Genomic_DNA"/>
</dbReference>
<reference evidence="1 2" key="1">
    <citation type="submission" date="2020-06" db="EMBL/GenBank/DDBJ databases">
        <title>Interaction of electrochemicaly active bacteria, Geobacter bremensis R4 on different carbon anode.</title>
        <authorList>
            <person name="Meng L."/>
            <person name="Yoshida N."/>
        </authorList>
    </citation>
    <scope>NUCLEOTIDE SEQUENCE [LARGE SCALE GENOMIC DNA]</scope>
    <source>
        <strain evidence="1 2">R4</strain>
    </source>
</reference>
<proteinExistence type="predicted"/>